<gene>
    <name evidence="5" type="ORF">ACFPP7_07825</name>
</gene>
<dbReference type="Proteomes" id="UP001596084">
    <property type="component" value="Unassembled WGS sequence"/>
</dbReference>
<dbReference type="InterPro" id="IPR009057">
    <property type="entry name" value="Homeodomain-like_sf"/>
</dbReference>
<evidence type="ECO:0000256" key="3">
    <source>
        <dbReference type="ARBA" id="ARBA00023163"/>
    </source>
</evidence>
<dbReference type="SUPFAM" id="SSF46689">
    <property type="entry name" value="Homeodomain-like"/>
    <property type="match status" value="2"/>
</dbReference>
<keyword evidence="3" id="KW-0804">Transcription</keyword>
<dbReference type="EMBL" id="JBHSMX010000011">
    <property type="protein sequence ID" value="MFC5520827.1"/>
    <property type="molecule type" value="Genomic_DNA"/>
</dbReference>
<dbReference type="PANTHER" id="PTHR46796">
    <property type="entry name" value="HTH-TYPE TRANSCRIPTIONAL ACTIVATOR RHAS-RELATED"/>
    <property type="match status" value="1"/>
</dbReference>
<dbReference type="PROSITE" id="PS01124">
    <property type="entry name" value="HTH_ARAC_FAMILY_2"/>
    <property type="match status" value="1"/>
</dbReference>
<evidence type="ECO:0000259" key="4">
    <source>
        <dbReference type="PROSITE" id="PS01124"/>
    </source>
</evidence>
<dbReference type="PROSITE" id="PS00041">
    <property type="entry name" value="HTH_ARAC_FAMILY_1"/>
    <property type="match status" value="1"/>
</dbReference>
<keyword evidence="1" id="KW-0805">Transcription regulation</keyword>
<reference evidence="6" key="1">
    <citation type="journal article" date="2019" name="Int. J. Syst. Evol. Microbiol.">
        <title>The Global Catalogue of Microorganisms (GCM) 10K type strain sequencing project: providing services to taxonomists for standard genome sequencing and annotation.</title>
        <authorList>
            <consortium name="The Broad Institute Genomics Platform"/>
            <consortium name="The Broad Institute Genome Sequencing Center for Infectious Disease"/>
            <person name="Wu L."/>
            <person name="Ma J."/>
        </authorList>
    </citation>
    <scope>NUCLEOTIDE SEQUENCE [LARGE SCALE GENOMIC DNA]</scope>
    <source>
        <strain evidence="6">CGMCC 4.7277</strain>
    </source>
</reference>
<keyword evidence="6" id="KW-1185">Reference proteome</keyword>
<organism evidence="5 6">
    <name type="scientific">Polaromonas jejuensis</name>
    <dbReference type="NCBI Taxonomy" id="457502"/>
    <lineage>
        <taxon>Bacteria</taxon>
        <taxon>Pseudomonadati</taxon>
        <taxon>Pseudomonadota</taxon>
        <taxon>Betaproteobacteria</taxon>
        <taxon>Burkholderiales</taxon>
        <taxon>Comamonadaceae</taxon>
        <taxon>Polaromonas</taxon>
    </lineage>
</organism>
<dbReference type="InterPro" id="IPR050204">
    <property type="entry name" value="AraC_XylS_family_regulators"/>
</dbReference>
<evidence type="ECO:0000313" key="5">
    <source>
        <dbReference type="EMBL" id="MFC5520827.1"/>
    </source>
</evidence>
<dbReference type="PANTHER" id="PTHR46796:SF14">
    <property type="entry name" value="TRANSCRIPTIONAL REGULATORY PROTEIN"/>
    <property type="match status" value="1"/>
</dbReference>
<keyword evidence="2" id="KW-0238">DNA-binding</keyword>
<dbReference type="RefSeq" id="WP_068835938.1">
    <property type="nucleotide sequence ID" value="NZ_JBHSMX010000011.1"/>
</dbReference>
<evidence type="ECO:0000256" key="1">
    <source>
        <dbReference type="ARBA" id="ARBA00023015"/>
    </source>
</evidence>
<protein>
    <submittedName>
        <fullName evidence="5">Helix-turn-helix domain-containing protein</fullName>
    </submittedName>
</protein>
<dbReference type="Gene3D" id="1.10.10.60">
    <property type="entry name" value="Homeodomain-like"/>
    <property type="match status" value="2"/>
</dbReference>
<feature type="domain" description="HTH araC/xylS-type" evidence="4">
    <location>
        <begin position="208"/>
        <end position="306"/>
    </location>
</feature>
<dbReference type="SMART" id="SM00342">
    <property type="entry name" value="HTH_ARAC"/>
    <property type="match status" value="1"/>
</dbReference>
<proteinExistence type="predicted"/>
<dbReference type="InterPro" id="IPR018060">
    <property type="entry name" value="HTH_AraC"/>
</dbReference>
<evidence type="ECO:0000313" key="6">
    <source>
        <dbReference type="Proteomes" id="UP001596084"/>
    </source>
</evidence>
<sequence length="309" mass="33942">MIHQSDNTPPQASAFGRAVSRHYGVDTVECLREAPSPGASVSVAHVAYEQPHLFVLAPLMQDDAYLLHVDIAPGGTRKFVTREASCQIGPAAPGAIHLHNLQEQTFGYICSPFEFMVFHFPRDSINAYADELGLRRVDSLSCPPGRVDTVLGHLCAAMRAAVRYPGDATALLIDHLSLALGLHLTRNYSSARAVRPPLRHKLSAAQVRRAKAFMLEQIGRDVTLAAVAAECQLSRSYFIQAFGQSVGQTPYAWLTDQRLLIAERMLMDPQRSIADVALACGFGDQSHLTRVFSRRKGMAPAAWRKAQRQ</sequence>
<dbReference type="Pfam" id="PF12833">
    <property type="entry name" value="HTH_18"/>
    <property type="match status" value="1"/>
</dbReference>
<comment type="caution">
    <text evidence="5">The sequence shown here is derived from an EMBL/GenBank/DDBJ whole genome shotgun (WGS) entry which is preliminary data.</text>
</comment>
<accession>A0ABW0QAA8</accession>
<evidence type="ECO:0000256" key="2">
    <source>
        <dbReference type="ARBA" id="ARBA00023125"/>
    </source>
</evidence>
<name>A0ABW0QAA8_9BURK</name>
<dbReference type="InterPro" id="IPR018062">
    <property type="entry name" value="HTH_AraC-typ_CS"/>
</dbReference>